<name>A0A5C3P0Y4_9APHY</name>
<organism evidence="2 3">
    <name type="scientific">Polyporus arcularius HHB13444</name>
    <dbReference type="NCBI Taxonomy" id="1314778"/>
    <lineage>
        <taxon>Eukaryota</taxon>
        <taxon>Fungi</taxon>
        <taxon>Dikarya</taxon>
        <taxon>Basidiomycota</taxon>
        <taxon>Agaricomycotina</taxon>
        <taxon>Agaricomycetes</taxon>
        <taxon>Polyporales</taxon>
        <taxon>Polyporaceae</taxon>
        <taxon>Polyporus</taxon>
    </lineage>
</organism>
<accession>A0A5C3P0Y4</accession>
<feature type="region of interest" description="Disordered" evidence="1">
    <location>
        <begin position="164"/>
        <end position="196"/>
    </location>
</feature>
<proteinExistence type="predicted"/>
<protein>
    <submittedName>
        <fullName evidence="2">Uncharacterized protein</fullName>
    </submittedName>
</protein>
<dbReference type="EMBL" id="ML211433">
    <property type="protein sequence ID" value="TFK82962.1"/>
    <property type="molecule type" value="Genomic_DNA"/>
</dbReference>
<evidence type="ECO:0000256" key="1">
    <source>
        <dbReference type="SAM" id="MobiDB-lite"/>
    </source>
</evidence>
<feature type="region of interest" description="Disordered" evidence="1">
    <location>
        <begin position="216"/>
        <end position="241"/>
    </location>
</feature>
<keyword evidence="3" id="KW-1185">Reference proteome</keyword>
<feature type="region of interest" description="Disordered" evidence="1">
    <location>
        <begin position="269"/>
        <end position="288"/>
    </location>
</feature>
<feature type="compositionally biased region" description="Acidic residues" evidence="1">
    <location>
        <begin position="164"/>
        <end position="173"/>
    </location>
</feature>
<feature type="region of interest" description="Disordered" evidence="1">
    <location>
        <begin position="1"/>
        <end position="29"/>
    </location>
</feature>
<dbReference type="AlphaFoldDB" id="A0A5C3P0Y4"/>
<reference evidence="2 3" key="1">
    <citation type="journal article" date="2019" name="Nat. Ecol. Evol.">
        <title>Megaphylogeny resolves global patterns of mushroom evolution.</title>
        <authorList>
            <person name="Varga T."/>
            <person name="Krizsan K."/>
            <person name="Foldi C."/>
            <person name="Dima B."/>
            <person name="Sanchez-Garcia M."/>
            <person name="Sanchez-Ramirez S."/>
            <person name="Szollosi G.J."/>
            <person name="Szarkandi J.G."/>
            <person name="Papp V."/>
            <person name="Albert L."/>
            <person name="Andreopoulos W."/>
            <person name="Angelini C."/>
            <person name="Antonin V."/>
            <person name="Barry K.W."/>
            <person name="Bougher N.L."/>
            <person name="Buchanan P."/>
            <person name="Buyck B."/>
            <person name="Bense V."/>
            <person name="Catcheside P."/>
            <person name="Chovatia M."/>
            <person name="Cooper J."/>
            <person name="Damon W."/>
            <person name="Desjardin D."/>
            <person name="Finy P."/>
            <person name="Geml J."/>
            <person name="Haridas S."/>
            <person name="Hughes K."/>
            <person name="Justo A."/>
            <person name="Karasinski D."/>
            <person name="Kautmanova I."/>
            <person name="Kiss B."/>
            <person name="Kocsube S."/>
            <person name="Kotiranta H."/>
            <person name="LaButti K.M."/>
            <person name="Lechner B.E."/>
            <person name="Liimatainen K."/>
            <person name="Lipzen A."/>
            <person name="Lukacs Z."/>
            <person name="Mihaltcheva S."/>
            <person name="Morgado L.N."/>
            <person name="Niskanen T."/>
            <person name="Noordeloos M.E."/>
            <person name="Ohm R.A."/>
            <person name="Ortiz-Santana B."/>
            <person name="Ovrebo C."/>
            <person name="Racz N."/>
            <person name="Riley R."/>
            <person name="Savchenko A."/>
            <person name="Shiryaev A."/>
            <person name="Soop K."/>
            <person name="Spirin V."/>
            <person name="Szebenyi C."/>
            <person name="Tomsovsky M."/>
            <person name="Tulloss R.E."/>
            <person name="Uehling J."/>
            <person name="Grigoriev I.V."/>
            <person name="Vagvolgyi C."/>
            <person name="Papp T."/>
            <person name="Martin F.M."/>
            <person name="Miettinen O."/>
            <person name="Hibbett D.S."/>
            <person name="Nagy L.G."/>
        </authorList>
    </citation>
    <scope>NUCLEOTIDE SEQUENCE [LARGE SCALE GENOMIC DNA]</scope>
    <source>
        <strain evidence="2 3">HHB13444</strain>
    </source>
</reference>
<evidence type="ECO:0000313" key="3">
    <source>
        <dbReference type="Proteomes" id="UP000308197"/>
    </source>
</evidence>
<feature type="compositionally biased region" description="Polar residues" evidence="1">
    <location>
        <begin position="175"/>
        <end position="186"/>
    </location>
</feature>
<feature type="compositionally biased region" description="Basic and acidic residues" evidence="1">
    <location>
        <begin position="94"/>
        <end position="110"/>
    </location>
</feature>
<sequence length="333" mass="38364">MYDYPFSATASTPPSPLLPRRHHQKRSQSPLPHLATLLPANHQHNHMHHHHHHQYSPSSRAADISRLLDPAYASSSSSSSMCPTPSPQTQTRAYVDHNGDLHDPDYRDFPVLRPTSRASDYQKRRRPSGGSAARSRSHDRYSIAMHHKSRPNWERDWATEVDSDEENYDDETESQSHFSPFASQHGSPRKHSSQSAFGRSTYASTYYYFDGPPTASPMSSYEDESPNALQLHESPFDDDTVTEELFEESRKAAYLIRKASKGKKSVELEAEKEFEQPPAISLDDHEEEQYEDEHESTPTCSHVLRQQWQAVTLRIRFGVFHAKRRLFRRQRRA</sequence>
<dbReference type="STRING" id="1314778.A0A5C3P0Y4"/>
<feature type="compositionally biased region" description="Polar residues" evidence="1">
    <location>
        <begin position="81"/>
        <end position="92"/>
    </location>
</feature>
<dbReference type="InParanoid" id="A0A5C3P0Y4"/>
<feature type="region of interest" description="Disordered" evidence="1">
    <location>
        <begin position="71"/>
        <end position="147"/>
    </location>
</feature>
<evidence type="ECO:0000313" key="2">
    <source>
        <dbReference type="EMBL" id="TFK82962.1"/>
    </source>
</evidence>
<dbReference type="Proteomes" id="UP000308197">
    <property type="component" value="Unassembled WGS sequence"/>
</dbReference>
<gene>
    <name evidence="2" type="ORF">K466DRAFT_499336</name>
</gene>